<name>A0A0X8D7N7_9DEIN</name>
<keyword evidence="11 13" id="KW-0411">Iron-sulfur</keyword>
<comment type="cofactor">
    <cofactor evidence="13">
        <name>[2Fe-2S] cluster</name>
        <dbReference type="ChEBI" id="CHEBI:190135"/>
    </cofactor>
    <text evidence="13">Binds 1 [2Fe-2S] cluster. The cluster is coordinated with 3 cysteines and 1 arginine.</text>
</comment>
<dbReference type="NCBIfam" id="TIGR00433">
    <property type="entry name" value="bioB"/>
    <property type="match status" value="1"/>
</dbReference>
<evidence type="ECO:0000313" key="16">
    <source>
        <dbReference type="EMBL" id="AMA75881.1"/>
    </source>
</evidence>
<feature type="binding site" evidence="13 14">
    <location>
        <position position="71"/>
    </location>
    <ligand>
        <name>[4Fe-4S] cluster</name>
        <dbReference type="ChEBI" id="CHEBI:49883"/>
        <note>4Fe-4S-S-AdoMet</note>
    </ligand>
</feature>
<evidence type="ECO:0000256" key="2">
    <source>
        <dbReference type="ARBA" id="ARBA00010765"/>
    </source>
</evidence>
<evidence type="ECO:0000313" key="17">
    <source>
        <dbReference type="Proteomes" id="UP000061630"/>
    </source>
</evidence>
<dbReference type="EC" id="2.8.1.6" evidence="3 13"/>
<dbReference type="PIRSF" id="PIRSF001619">
    <property type="entry name" value="Biotin_synth"/>
    <property type="match status" value="1"/>
</dbReference>
<dbReference type="Proteomes" id="UP000061630">
    <property type="component" value="Chromosome"/>
</dbReference>
<organism evidence="16 17">
    <name type="scientific">Thermus parvatiensis</name>
    <dbReference type="NCBI Taxonomy" id="456163"/>
    <lineage>
        <taxon>Bacteria</taxon>
        <taxon>Thermotogati</taxon>
        <taxon>Deinococcota</taxon>
        <taxon>Deinococci</taxon>
        <taxon>Thermales</taxon>
        <taxon>Thermaceae</taxon>
        <taxon>Thermus</taxon>
    </lineage>
</organism>
<feature type="binding site" evidence="13 14">
    <location>
        <position position="200"/>
    </location>
    <ligand>
        <name>[2Fe-2S] cluster</name>
        <dbReference type="ChEBI" id="CHEBI:190135"/>
    </ligand>
</feature>
<dbReference type="GO" id="GO:0005506">
    <property type="term" value="F:iron ion binding"/>
    <property type="evidence" value="ECO:0007669"/>
    <property type="project" value="UniProtKB-UniRule"/>
</dbReference>
<dbReference type="InterPro" id="IPR006638">
    <property type="entry name" value="Elp3/MiaA/NifB-like_rSAM"/>
</dbReference>
<sequence>MAWPDLDPPRLAERPLSLQEALFVLEAPPEALPALAEAAIRVKEYFFGRRLKLVRLLNVKSGFCPEDCAYCAQSARSQAAIARYPLLSLEEILERAEEAQRLSARRFCLVAALRGPTPKVLERLGEAAQAIKARFPLELCASLGLLEEGMAEALKAAGFDYYNHNLNTAPSLYPRIATTHTYQDRLWTLKRAREAGLKLCSGVILGMGEGPKEVYEMALALRELGVESLPVNFLLPIPGTPLGDGRTVAGLTPERALKALILFRLLNPKAELRASAGRERYLGPYEPLAFRMVNSIFLQGYLTQPGSPWERDRALWESLDLDVEEGACG</sequence>
<dbReference type="SUPFAM" id="SSF102114">
    <property type="entry name" value="Radical SAM enzymes"/>
    <property type="match status" value="1"/>
</dbReference>
<dbReference type="InterPro" id="IPR007197">
    <property type="entry name" value="rSAM"/>
</dbReference>
<dbReference type="GO" id="GO:0051537">
    <property type="term" value="F:2 iron, 2 sulfur cluster binding"/>
    <property type="evidence" value="ECO:0007669"/>
    <property type="project" value="UniProtKB-KW"/>
</dbReference>
<evidence type="ECO:0000256" key="12">
    <source>
        <dbReference type="ARBA" id="ARBA00051157"/>
    </source>
</evidence>
<gene>
    <name evidence="13" type="primary">bioB</name>
    <name evidence="16" type="ORF">AV541_07620</name>
</gene>
<dbReference type="HAMAP" id="MF_01694">
    <property type="entry name" value="BioB"/>
    <property type="match status" value="1"/>
</dbReference>
<dbReference type="SFLD" id="SFLDS00029">
    <property type="entry name" value="Radical_SAM"/>
    <property type="match status" value="1"/>
</dbReference>
<dbReference type="SMR" id="A0A0X8D7N7"/>
<dbReference type="InterPro" id="IPR013785">
    <property type="entry name" value="Aldolase_TIM"/>
</dbReference>
<dbReference type="UniPathway" id="UPA00078">
    <property type="reaction ID" value="UER00162"/>
</dbReference>
<dbReference type="RefSeq" id="WP_011228065.1">
    <property type="nucleotide sequence ID" value="NZ_CP014141.1"/>
</dbReference>
<feature type="binding site" evidence="13 14">
    <location>
        <position position="68"/>
    </location>
    <ligand>
        <name>[4Fe-4S] cluster</name>
        <dbReference type="ChEBI" id="CHEBI:49883"/>
        <note>4Fe-4S-S-AdoMet</note>
    </ligand>
</feature>
<dbReference type="GeneID" id="3169204"/>
<evidence type="ECO:0000256" key="4">
    <source>
        <dbReference type="ARBA" id="ARBA00022485"/>
    </source>
</evidence>
<dbReference type="EMBL" id="CP014141">
    <property type="protein sequence ID" value="AMA75881.1"/>
    <property type="molecule type" value="Genomic_DNA"/>
</dbReference>
<dbReference type="Gene3D" id="3.20.20.70">
    <property type="entry name" value="Aldolase class I"/>
    <property type="match status" value="1"/>
</dbReference>
<dbReference type="KEGG" id="tpar:AV541_07620"/>
<dbReference type="PANTHER" id="PTHR22976:SF2">
    <property type="entry name" value="BIOTIN SYNTHASE, MITOCHONDRIAL"/>
    <property type="match status" value="1"/>
</dbReference>
<dbReference type="AlphaFoldDB" id="A0A0X8D7N7"/>
<evidence type="ECO:0000256" key="1">
    <source>
        <dbReference type="ARBA" id="ARBA00004942"/>
    </source>
</evidence>
<dbReference type="CDD" id="cd01335">
    <property type="entry name" value="Radical_SAM"/>
    <property type="match status" value="1"/>
</dbReference>
<dbReference type="SMART" id="SM00876">
    <property type="entry name" value="BATS"/>
    <property type="match status" value="1"/>
</dbReference>
<evidence type="ECO:0000256" key="5">
    <source>
        <dbReference type="ARBA" id="ARBA00022679"/>
    </source>
</evidence>
<dbReference type="GO" id="GO:0004076">
    <property type="term" value="F:biotin synthase activity"/>
    <property type="evidence" value="ECO:0007669"/>
    <property type="project" value="UniProtKB-UniRule"/>
</dbReference>
<evidence type="ECO:0000256" key="14">
    <source>
        <dbReference type="PIRSR" id="PIRSR001619-1"/>
    </source>
</evidence>
<dbReference type="Pfam" id="PF06968">
    <property type="entry name" value="BATS"/>
    <property type="match status" value="1"/>
</dbReference>
<comment type="catalytic activity">
    <reaction evidence="12 13">
        <text>(4R,5S)-dethiobiotin + (sulfur carrier)-SH + 2 reduced [2Fe-2S]-[ferredoxin] + 2 S-adenosyl-L-methionine = (sulfur carrier)-H + biotin + 2 5'-deoxyadenosine + 2 L-methionine + 2 oxidized [2Fe-2S]-[ferredoxin]</text>
        <dbReference type="Rhea" id="RHEA:22060"/>
        <dbReference type="Rhea" id="RHEA-COMP:10000"/>
        <dbReference type="Rhea" id="RHEA-COMP:10001"/>
        <dbReference type="Rhea" id="RHEA-COMP:14737"/>
        <dbReference type="Rhea" id="RHEA-COMP:14739"/>
        <dbReference type="ChEBI" id="CHEBI:17319"/>
        <dbReference type="ChEBI" id="CHEBI:29917"/>
        <dbReference type="ChEBI" id="CHEBI:33737"/>
        <dbReference type="ChEBI" id="CHEBI:33738"/>
        <dbReference type="ChEBI" id="CHEBI:57586"/>
        <dbReference type="ChEBI" id="CHEBI:57844"/>
        <dbReference type="ChEBI" id="CHEBI:59789"/>
        <dbReference type="ChEBI" id="CHEBI:64428"/>
        <dbReference type="ChEBI" id="CHEBI:149473"/>
        <dbReference type="EC" id="2.8.1.6"/>
    </reaction>
</comment>
<dbReference type="InterPro" id="IPR002684">
    <property type="entry name" value="Biotin_synth/BioAB"/>
</dbReference>
<dbReference type="SFLD" id="SFLDG01060">
    <property type="entry name" value="BATS_domain_containing"/>
    <property type="match status" value="1"/>
</dbReference>
<evidence type="ECO:0000256" key="3">
    <source>
        <dbReference type="ARBA" id="ARBA00012236"/>
    </source>
</evidence>
<evidence type="ECO:0000256" key="9">
    <source>
        <dbReference type="ARBA" id="ARBA00022756"/>
    </source>
</evidence>
<evidence type="ECO:0000259" key="15">
    <source>
        <dbReference type="PROSITE" id="PS51918"/>
    </source>
</evidence>
<evidence type="ECO:0000256" key="10">
    <source>
        <dbReference type="ARBA" id="ARBA00023004"/>
    </source>
</evidence>
<dbReference type="PANTHER" id="PTHR22976">
    <property type="entry name" value="BIOTIN SYNTHASE"/>
    <property type="match status" value="1"/>
</dbReference>
<dbReference type="InterPro" id="IPR058240">
    <property type="entry name" value="rSAM_sf"/>
</dbReference>
<feature type="binding site" evidence="13 14">
    <location>
        <position position="64"/>
    </location>
    <ligand>
        <name>[4Fe-4S] cluster</name>
        <dbReference type="ChEBI" id="CHEBI:49883"/>
        <note>4Fe-4S-S-AdoMet</note>
    </ligand>
</feature>
<proteinExistence type="inferred from homology"/>
<feature type="binding site" evidence="13 14">
    <location>
        <position position="273"/>
    </location>
    <ligand>
        <name>[2Fe-2S] cluster</name>
        <dbReference type="ChEBI" id="CHEBI:190135"/>
    </ligand>
</feature>
<comment type="similarity">
    <text evidence="2 13">Belongs to the radical SAM superfamily. Biotin synthase family.</text>
</comment>
<evidence type="ECO:0000256" key="11">
    <source>
        <dbReference type="ARBA" id="ARBA00023014"/>
    </source>
</evidence>
<dbReference type="PROSITE" id="PS51918">
    <property type="entry name" value="RADICAL_SAM"/>
    <property type="match status" value="1"/>
</dbReference>
<evidence type="ECO:0000256" key="7">
    <source>
        <dbReference type="ARBA" id="ARBA00022714"/>
    </source>
</evidence>
<protein>
    <recommendedName>
        <fullName evidence="3 13">Biotin synthase</fullName>
        <ecNumber evidence="3 13">2.8.1.6</ecNumber>
    </recommendedName>
</protein>
<dbReference type="GO" id="GO:0009102">
    <property type="term" value="P:biotin biosynthetic process"/>
    <property type="evidence" value="ECO:0007669"/>
    <property type="project" value="UniProtKB-UniRule"/>
</dbReference>
<keyword evidence="5 13" id="KW-0808">Transferase</keyword>
<dbReference type="SFLD" id="SFLDG01278">
    <property type="entry name" value="biotin_synthase_like"/>
    <property type="match status" value="1"/>
</dbReference>
<comment type="subunit">
    <text evidence="13">Homodimer.</text>
</comment>
<dbReference type="GO" id="GO:0051539">
    <property type="term" value="F:4 iron, 4 sulfur cluster binding"/>
    <property type="evidence" value="ECO:0007669"/>
    <property type="project" value="UniProtKB-KW"/>
</dbReference>
<keyword evidence="7 13" id="KW-0001">2Fe-2S</keyword>
<evidence type="ECO:0000256" key="13">
    <source>
        <dbReference type="HAMAP-Rule" id="MF_01694"/>
    </source>
</evidence>
<comment type="cofactor">
    <cofactor evidence="13 14">
        <name>[4Fe-4S] cluster</name>
        <dbReference type="ChEBI" id="CHEBI:49883"/>
    </cofactor>
    <text evidence="13 14">Binds 1 [4Fe-4S] cluster. The cluster is coordinated with 3 cysteines and an exchangeable S-adenosyl-L-methionine.</text>
</comment>
<feature type="domain" description="Radical SAM core" evidence="15">
    <location>
        <begin position="46"/>
        <end position="275"/>
    </location>
</feature>
<keyword evidence="6 13" id="KW-0949">S-adenosyl-L-methionine</keyword>
<dbReference type="Pfam" id="PF04055">
    <property type="entry name" value="Radical_SAM"/>
    <property type="match status" value="1"/>
</dbReference>
<keyword evidence="10 13" id="KW-0408">Iron</keyword>
<accession>A0A0X8D7N7</accession>
<comment type="pathway">
    <text evidence="1 13">Cofactor biosynthesis; biotin biosynthesis; biotin from 7,8-diaminononanoate: step 2/2.</text>
</comment>
<reference evidence="16 17" key="1">
    <citation type="submission" date="2016-01" db="EMBL/GenBank/DDBJ databases">
        <title>Genome sequence of Thermus parvatiensis, a thermophile isolated from a hot water spring.</title>
        <authorList>
            <person name="Tripathi C."/>
            <person name="Lal R."/>
        </authorList>
    </citation>
    <scope>NUCLEOTIDE SEQUENCE [LARGE SCALE GENOMIC DNA]</scope>
    <source>
        <strain evidence="16 17">RL</strain>
    </source>
</reference>
<dbReference type="InterPro" id="IPR024177">
    <property type="entry name" value="Biotin_synthase"/>
</dbReference>
<evidence type="ECO:0000256" key="8">
    <source>
        <dbReference type="ARBA" id="ARBA00022723"/>
    </source>
</evidence>
<feature type="binding site" evidence="13 14">
    <location>
        <position position="108"/>
    </location>
    <ligand>
        <name>[2Fe-2S] cluster</name>
        <dbReference type="ChEBI" id="CHEBI:190135"/>
    </ligand>
</feature>
<keyword evidence="8 13" id="KW-0479">Metal-binding</keyword>
<keyword evidence="9 13" id="KW-0093">Biotin biosynthesis</keyword>
<feature type="binding site" evidence="13 14">
    <location>
        <position position="140"/>
    </location>
    <ligand>
        <name>[2Fe-2S] cluster</name>
        <dbReference type="ChEBI" id="CHEBI:190135"/>
    </ligand>
</feature>
<dbReference type="SMART" id="SM00729">
    <property type="entry name" value="Elp3"/>
    <property type="match status" value="1"/>
</dbReference>
<evidence type="ECO:0000256" key="6">
    <source>
        <dbReference type="ARBA" id="ARBA00022691"/>
    </source>
</evidence>
<comment type="function">
    <text evidence="13">Catalyzes the conversion of dethiobiotin (DTB) to biotin by the insertion of a sulfur atom into dethiobiotin via a radical-based mechanism.</text>
</comment>
<dbReference type="InterPro" id="IPR010722">
    <property type="entry name" value="BATS_dom"/>
</dbReference>
<keyword evidence="4 13" id="KW-0004">4Fe-4S</keyword>
<comment type="cofactor">
    <cofactor evidence="14">
        <name>[2Fe-2S] cluster</name>
        <dbReference type="ChEBI" id="CHEBI:190135"/>
    </cofactor>
    <text evidence="14">Binds 1 [2Fe-2S] cluster. The cluster is coordinated with 3 cysteines and 1 arginine.</text>
</comment>